<evidence type="ECO:0000313" key="10">
    <source>
        <dbReference type="EMBL" id="MSS18086.1"/>
    </source>
</evidence>
<comment type="catalytic activity">
    <reaction evidence="7 8">
        <text>cytidine(34) in tRNA(Ile2) + L-lysine + ATP = lysidine(34) in tRNA(Ile2) + AMP + diphosphate + H(+)</text>
        <dbReference type="Rhea" id="RHEA:43744"/>
        <dbReference type="Rhea" id="RHEA-COMP:10625"/>
        <dbReference type="Rhea" id="RHEA-COMP:10670"/>
        <dbReference type="ChEBI" id="CHEBI:15378"/>
        <dbReference type="ChEBI" id="CHEBI:30616"/>
        <dbReference type="ChEBI" id="CHEBI:32551"/>
        <dbReference type="ChEBI" id="CHEBI:33019"/>
        <dbReference type="ChEBI" id="CHEBI:82748"/>
        <dbReference type="ChEBI" id="CHEBI:83665"/>
        <dbReference type="ChEBI" id="CHEBI:456215"/>
        <dbReference type="EC" id="6.3.4.19"/>
    </reaction>
</comment>
<dbReference type="AlphaFoldDB" id="A0A6L5XF37"/>
<dbReference type="CDD" id="cd01992">
    <property type="entry name" value="TilS_N"/>
    <property type="match status" value="1"/>
</dbReference>
<reference evidence="10 11" key="1">
    <citation type="submission" date="2019-08" db="EMBL/GenBank/DDBJ databases">
        <title>In-depth cultivation of the pig gut microbiome towards novel bacterial diversity and tailored functional studies.</title>
        <authorList>
            <person name="Wylensek D."/>
            <person name="Hitch T.C.A."/>
            <person name="Clavel T."/>
        </authorList>
    </citation>
    <scope>NUCLEOTIDE SEQUENCE [LARGE SCALE GENOMIC DNA]</scope>
    <source>
        <strain evidence="10 11">Oil-RF-744-WCA-WT-10</strain>
    </source>
</reference>
<feature type="domain" description="Lysidine-tRNA(Ile) synthetase C-terminal" evidence="9">
    <location>
        <begin position="445"/>
        <end position="517"/>
    </location>
</feature>
<dbReference type="NCBIfam" id="TIGR02432">
    <property type="entry name" value="lysidine_TilS_N"/>
    <property type="match status" value="1"/>
</dbReference>
<dbReference type="HAMAP" id="MF_01161">
    <property type="entry name" value="tRNA_Ile_lys_synt"/>
    <property type="match status" value="1"/>
</dbReference>
<gene>
    <name evidence="8 10" type="primary">tilS</name>
    <name evidence="10" type="ORF">FYJ29_10010</name>
</gene>
<comment type="subcellular location">
    <subcellularLocation>
        <location evidence="1 8">Cytoplasm</location>
    </subcellularLocation>
</comment>
<dbReference type="SMART" id="SM00977">
    <property type="entry name" value="TilS_C"/>
    <property type="match status" value="1"/>
</dbReference>
<dbReference type="Pfam" id="PF01171">
    <property type="entry name" value="ATP_bind_3"/>
    <property type="match status" value="1"/>
</dbReference>
<comment type="function">
    <text evidence="8">Ligates lysine onto the cytidine present at position 34 of the AUA codon-specific tRNA(Ile) that contains the anticodon CAU, in an ATP-dependent manner. Cytidine is converted to lysidine, thus changing the amino acid specificity of the tRNA from methionine to isoleucine.</text>
</comment>
<keyword evidence="6 8" id="KW-0067">ATP-binding</keyword>
<evidence type="ECO:0000256" key="6">
    <source>
        <dbReference type="ARBA" id="ARBA00022840"/>
    </source>
</evidence>
<evidence type="ECO:0000259" key="9">
    <source>
        <dbReference type="SMART" id="SM00977"/>
    </source>
</evidence>
<dbReference type="GO" id="GO:0005524">
    <property type="term" value="F:ATP binding"/>
    <property type="evidence" value="ECO:0007669"/>
    <property type="project" value="UniProtKB-UniRule"/>
</dbReference>
<dbReference type="Gene3D" id="3.40.50.620">
    <property type="entry name" value="HUPs"/>
    <property type="match status" value="1"/>
</dbReference>
<dbReference type="InterPro" id="IPR012094">
    <property type="entry name" value="tRNA_Ile_lys_synt"/>
</dbReference>
<dbReference type="EC" id="6.3.4.19" evidence="8"/>
<dbReference type="InterPro" id="IPR011063">
    <property type="entry name" value="TilS/TtcA_N"/>
</dbReference>
<keyword evidence="4 8" id="KW-0819">tRNA processing</keyword>
<keyword evidence="11" id="KW-1185">Reference proteome</keyword>
<evidence type="ECO:0000256" key="5">
    <source>
        <dbReference type="ARBA" id="ARBA00022741"/>
    </source>
</evidence>
<dbReference type="GO" id="GO:0006400">
    <property type="term" value="P:tRNA modification"/>
    <property type="evidence" value="ECO:0007669"/>
    <property type="project" value="UniProtKB-UniRule"/>
</dbReference>
<dbReference type="GO" id="GO:0032267">
    <property type="term" value="F:tRNA(Ile)-lysidine synthase activity"/>
    <property type="evidence" value="ECO:0007669"/>
    <property type="project" value="UniProtKB-EC"/>
</dbReference>
<dbReference type="GO" id="GO:0005737">
    <property type="term" value="C:cytoplasm"/>
    <property type="evidence" value="ECO:0007669"/>
    <property type="project" value="UniProtKB-SubCell"/>
</dbReference>
<name>A0A6L5XF37_9BACT</name>
<dbReference type="NCBIfam" id="TIGR02433">
    <property type="entry name" value="lysidine_TilS_C"/>
    <property type="match status" value="1"/>
</dbReference>
<keyword evidence="2 8" id="KW-0963">Cytoplasm</keyword>
<evidence type="ECO:0000256" key="2">
    <source>
        <dbReference type="ARBA" id="ARBA00022490"/>
    </source>
</evidence>
<dbReference type="InterPro" id="IPR012795">
    <property type="entry name" value="tRNA_Ile_lys_synt_N"/>
</dbReference>
<dbReference type="PANTHER" id="PTHR43033:SF1">
    <property type="entry name" value="TRNA(ILE)-LYSIDINE SYNTHASE-RELATED"/>
    <property type="match status" value="1"/>
</dbReference>
<sequence>MELQNFFISNFITFTTPYSGIGSQFRFFNRKWASFTAMWLKFSTSAAGAPVLVTACNPKTCPYSINVVNLQGMDNFLHTVAGFIASNSLLQQQQPVIATLSGGADSVALLMVLSRLGYKVIAAHCNFHLRGEESMRDERFVRALCSQHHIALHVKDFDVQACMRQRGISAEMACRDLRYEWFEALRCDTASQAIAVAHHRDDNIETFMLNALRGTGIAGLTGMHPRNGHIVRPLLCVTRSDIEQFLNQNSQDYVTDSTNLQNDVKRNKLRNVVLPCLYQQFPGAEDTLAHTIGNTRDCNELYRELVAQSRTQLCVAQQGGFDISIDGLRGYRNTLMLLFEILKPQGFKHEQCCDIVQLITGHAGVGKTFLSSTHKLVVGRKRLEVMSLVDTDAKFYPIDLSHGTINEPLKIRIEQFTSTGKAGITAVDGKKSIALDAQVLKCNKIVLRHWQEGDRFSPFGLRGTKLVSDLFTDMKLSEREKKTTWLLVADGTILWVVGYRSSSHYSVGKESESYVTLTLCP</sequence>
<dbReference type="Pfam" id="PF11734">
    <property type="entry name" value="TilS_C"/>
    <property type="match status" value="1"/>
</dbReference>
<dbReference type="InterPro" id="IPR012796">
    <property type="entry name" value="Lysidine-tRNA-synth_C"/>
</dbReference>
<dbReference type="Proteomes" id="UP000483362">
    <property type="component" value="Unassembled WGS sequence"/>
</dbReference>
<evidence type="ECO:0000256" key="7">
    <source>
        <dbReference type="ARBA" id="ARBA00048539"/>
    </source>
</evidence>
<keyword evidence="3 8" id="KW-0436">Ligase</keyword>
<dbReference type="PANTHER" id="PTHR43033">
    <property type="entry name" value="TRNA(ILE)-LYSIDINE SYNTHASE-RELATED"/>
    <property type="match status" value="1"/>
</dbReference>
<dbReference type="SUPFAM" id="SSF56037">
    <property type="entry name" value="PheT/TilS domain"/>
    <property type="match status" value="1"/>
</dbReference>
<feature type="binding site" evidence="8">
    <location>
        <begin position="101"/>
        <end position="106"/>
    </location>
    <ligand>
        <name>ATP</name>
        <dbReference type="ChEBI" id="CHEBI:30616"/>
    </ligand>
</feature>
<evidence type="ECO:0000313" key="11">
    <source>
        <dbReference type="Proteomes" id="UP000483362"/>
    </source>
</evidence>
<dbReference type="SUPFAM" id="SSF52402">
    <property type="entry name" value="Adenine nucleotide alpha hydrolases-like"/>
    <property type="match status" value="1"/>
</dbReference>
<evidence type="ECO:0000256" key="8">
    <source>
        <dbReference type="HAMAP-Rule" id="MF_01161"/>
    </source>
</evidence>
<accession>A0A6L5XF37</accession>
<comment type="domain">
    <text evidence="8">The N-terminal region contains the highly conserved SGGXDS motif, predicted to be a P-loop motif involved in ATP binding.</text>
</comment>
<organism evidence="10 11">
    <name type="scientific">Sodaliphilus pleomorphus</name>
    <dbReference type="NCBI Taxonomy" id="2606626"/>
    <lineage>
        <taxon>Bacteria</taxon>
        <taxon>Pseudomonadati</taxon>
        <taxon>Bacteroidota</taxon>
        <taxon>Bacteroidia</taxon>
        <taxon>Bacteroidales</taxon>
        <taxon>Muribaculaceae</taxon>
        <taxon>Sodaliphilus</taxon>
    </lineage>
</organism>
<protein>
    <recommendedName>
        <fullName evidence="8">tRNA(Ile)-lysidine synthase</fullName>
        <ecNumber evidence="8">6.3.4.19</ecNumber>
    </recommendedName>
    <alternativeName>
        <fullName evidence="8">tRNA(Ile)-2-lysyl-cytidine synthase</fullName>
    </alternativeName>
    <alternativeName>
        <fullName evidence="8">tRNA(Ile)-lysidine synthetase</fullName>
    </alternativeName>
</protein>
<dbReference type="EMBL" id="VULT01000015">
    <property type="protein sequence ID" value="MSS18086.1"/>
    <property type="molecule type" value="Genomic_DNA"/>
</dbReference>
<evidence type="ECO:0000256" key="4">
    <source>
        <dbReference type="ARBA" id="ARBA00022694"/>
    </source>
</evidence>
<evidence type="ECO:0000256" key="3">
    <source>
        <dbReference type="ARBA" id="ARBA00022598"/>
    </source>
</evidence>
<proteinExistence type="inferred from homology"/>
<keyword evidence="5 8" id="KW-0547">Nucleotide-binding</keyword>
<comment type="caution">
    <text evidence="10">The sequence shown here is derived from an EMBL/GenBank/DDBJ whole genome shotgun (WGS) entry which is preliminary data.</text>
</comment>
<dbReference type="InterPro" id="IPR014729">
    <property type="entry name" value="Rossmann-like_a/b/a_fold"/>
</dbReference>
<comment type="similarity">
    <text evidence="8">Belongs to the tRNA(Ile)-lysidine synthase family.</text>
</comment>
<evidence type="ECO:0000256" key="1">
    <source>
        <dbReference type="ARBA" id="ARBA00004496"/>
    </source>
</evidence>